<dbReference type="EMBL" id="JRES01000989">
    <property type="protein sequence ID" value="KNC26379.1"/>
    <property type="molecule type" value="Genomic_DNA"/>
</dbReference>
<organism evidence="1 2">
    <name type="scientific">Lucilia cuprina</name>
    <name type="common">Green bottle fly</name>
    <name type="synonym">Australian sheep blowfly</name>
    <dbReference type="NCBI Taxonomy" id="7375"/>
    <lineage>
        <taxon>Eukaryota</taxon>
        <taxon>Metazoa</taxon>
        <taxon>Ecdysozoa</taxon>
        <taxon>Arthropoda</taxon>
        <taxon>Hexapoda</taxon>
        <taxon>Insecta</taxon>
        <taxon>Pterygota</taxon>
        <taxon>Neoptera</taxon>
        <taxon>Endopterygota</taxon>
        <taxon>Diptera</taxon>
        <taxon>Brachycera</taxon>
        <taxon>Muscomorpha</taxon>
        <taxon>Oestroidea</taxon>
        <taxon>Calliphoridae</taxon>
        <taxon>Luciliinae</taxon>
        <taxon>Lucilia</taxon>
    </lineage>
</organism>
<dbReference type="AlphaFoldDB" id="A0A0L0C4L9"/>
<reference evidence="1 2" key="1">
    <citation type="journal article" date="2015" name="Nat. Commun.">
        <title>Lucilia cuprina genome unlocks parasitic fly biology to underpin future interventions.</title>
        <authorList>
            <person name="Anstead C.A."/>
            <person name="Korhonen P.K."/>
            <person name="Young N.D."/>
            <person name="Hall R.S."/>
            <person name="Jex A.R."/>
            <person name="Murali S.C."/>
            <person name="Hughes D.S."/>
            <person name="Lee S.F."/>
            <person name="Perry T."/>
            <person name="Stroehlein A.J."/>
            <person name="Ansell B.R."/>
            <person name="Breugelmans B."/>
            <person name="Hofmann A."/>
            <person name="Qu J."/>
            <person name="Dugan S."/>
            <person name="Lee S.L."/>
            <person name="Chao H."/>
            <person name="Dinh H."/>
            <person name="Han Y."/>
            <person name="Doddapaneni H.V."/>
            <person name="Worley K.C."/>
            <person name="Muzny D.M."/>
            <person name="Ioannidis P."/>
            <person name="Waterhouse R.M."/>
            <person name="Zdobnov E.M."/>
            <person name="James P.J."/>
            <person name="Bagnall N.H."/>
            <person name="Kotze A.C."/>
            <person name="Gibbs R.A."/>
            <person name="Richards S."/>
            <person name="Batterham P."/>
            <person name="Gasser R.B."/>
        </authorList>
    </citation>
    <scope>NUCLEOTIDE SEQUENCE [LARGE SCALE GENOMIC DNA]</scope>
    <source>
        <strain evidence="1 2">LS</strain>
        <tissue evidence="1">Full body</tissue>
    </source>
</reference>
<proteinExistence type="predicted"/>
<evidence type="ECO:0000313" key="1">
    <source>
        <dbReference type="EMBL" id="KNC26379.1"/>
    </source>
</evidence>
<keyword evidence="2" id="KW-1185">Reference proteome</keyword>
<accession>A0A0L0C4L9</accession>
<gene>
    <name evidence="1" type="ORF">FF38_07546</name>
</gene>
<evidence type="ECO:0000313" key="2">
    <source>
        <dbReference type="Proteomes" id="UP000037069"/>
    </source>
</evidence>
<sequence length="166" mass="19237">MKFSPACLYPYVHVNVCNNEDNAKPTLSPQIGAIYVPLDQDFPFWYQHFKVSDIFRVWLQVQQFSATSTNLTVLLLIELNYTPPYDLPATKRQQQISLYMPPLCLTFTTIYLVSIRSILNTYVHTQQTLGNDFQITSKRKGEMNLIPNSLHSFASMEVNKSHFHRC</sequence>
<dbReference type="Proteomes" id="UP000037069">
    <property type="component" value="Unassembled WGS sequence"/>
</dbReference>
<protein>
    <submittedName>
        <fullName evidence="1">Uncharacterized protein</fullName>
    </submittedName>
</protein>
<name>A0A0L0C4L9_LUCCU</name>
<comment type="caution">
    <text evidence="1">The sequence shown here is derived from an EMBL/GenBank/DDBJ whole genome shotgun (WGS) entry which is preliminary data.</text>
</comment>